<evidence type="ECO:0000313" key="2">
    <source>
        <dbReference type="Proteomes" id="UP001060170"/>
    </source>
</evidence>
<gene>
    <name evidence="1" type="ORF">MJO28_009153</name>
</gene>
<sequence length="227" mass="24600">MSLFKTLQFTILSAPGAKLVMITFLSDLELEIKRSVEPLATASAVAMTVQRANEVARQYNSSRSNTPASSGQRPKNPRRICENGVHNPATSHTAENCHQLHPERAIAYHQAALDRLNTTGVNPKAGLSVLRGICDAIVLDSGASGHYLKHREYFLHLTPLDSAVFAANGSSIPIVGRGPAVIHTSIGPLHIEEAFFAPELSNSLIPLTKYLQQGFSLIPTHDGSRFE</sequence>
<comment type="caution">
    <text evidence="1">The sequence shown here is derived from an EMBL/GenBank/DDBJ whole genome shotgun (WGS) entry which is preliminary data.</text>
</comment>
<keyword evidence="2" id="KW-1185">Reference proteome</keyword>
<name>A0ACC0E7X7_9BASI</name>
<protein>
    <submittedName>
        <fullName evidence="1">Uncharacterized protein</fullName>
    </submittedName>
</protein>
<dbReference type="EMBL" id="CM045873">
    <property type="protein sequence ID" value="KAI7947245.1"/>
    <property type="molecule type" value="Genomic_DNA"/>
</dbReference>
<evidence type="ECO:0000313" key="1">
    <source>
        <dbReference type="EMBL" id="KAI7947245.1"/>
    </source>
</evidence>
<dbReference type="Proteomes" id="UP001060170">
    <property type="component" value="Chromosome 9"/>
</dbReference>
<reference evidence="2" key="2">
    <citation type="journal article" date="2018" name="Mol. Plant Microbe Interact.">
        <title>Genome sequence resources for the wheat stripe rust pathogen (Puccinia striiformis f. sp. tritici) and the barley stripe rust pathogen (Puccinia striiformis f. sp. hordei).</title>
        <authorList>
            <person name="Xia C."/>
            <person name="Wang M."/>
            <person name="Yin C."/>
            <person name="Cornejo O.E."/>
            <person name="Hulbert S.H."/>
            <person name="Chen X."/>
        </authorList>
    </citation>
    <scope>NUCLEOTIDE SEQUENCE [LARGE SCALE GENOMIC DNA]</scope>
    <source>
        <strain evidence="2">93-210</strain>
    </source>
</reference>
<reference evidence="1 2" key="3">
    <citation type="journal article" date="2022" name="Microbiol. Spectr.">
        <title>Folding features and dynamics of 3D genome architecture in plant fungal pathogens.</title>
        <authorList>
            <person name="Xia C."/>
        </authorList>
    </citation>
    <scope>NUCLEOTIDE SEQUENCE [LARGE SCALE GENOMIC DNA]</scope>
    <source>
        <strain evidence="1 2">93-210</strain>
    </source>
</reference>
<proteinExistence type="predicted"/>
<organism evidence="1 2">
    <name type="scientific">Puccinia striiformis f. sp. tritici</name>
    <dbReference type="NCBI Taxonomy" id="168172"/>
    <lineage>
        <taxon>Eukaryota</taxon>
        <taxon>Fungi</taxon>
        <taxon>Dikarya</taxon>
        <taxon>Basidiomycota</taxon>
        <taxon>Pucciniomycotina</taxon>
        <taxon>Pucciniomycetes</taxon>
        <taxon>Pucciniales</taxon>
        <taxon>Pucciniaceae</taxon>
        <taxon>Puccinia</taxon>
    </lineage>
</organism>
<accession>A0ACC0E7X7</accession>
<reference evidence="2" key="1">
    <citation type="journal article" date="2018" name="BMC Genomics">
        <title>Genomic insights into host adaptation between the wheat stripe rust pathogen (Puccinia striiformis f. sp. tritici) and the barley stripe rust pathogen (Puccinia striiformis f. sp. hordei).</title>
        <authorList>
            <person name="Xia C."/>
            <person name="Wang M."/>
            <person name="Yin C."/>
            <person name="Cornejo O.E."/>
            <person name="Hulbert S.H."/>
            <person name="Chen X."/>
        </authorList>
    </citation>
    <scope>NUCLEOTIDE SEQUENCE [LARGE SCALE GENOMIC DNA]</scope>
    <source>
        <strain evidence="2">93-210</strain>
    </source>
</reference>